<evidence type="ECO:0000256" key="3">
    <source>
        <dbReference type="ARBA" id="ARBA00022801"/>
    </source>
</evidence>
<keyword evidence="13" id="KW-1185">Reference proteome</keyword>
<dbReference type="PANTHER" id="PTHR22298">
    <property type="entry name" value="ENDO-1,4-BETA-GLUCANASE"/>
    <property type="match status" value="1"/>
</dbReference>
<dbReference type="GO" id="GO:0030245">
    <property type="term" value="P:cellulose catabolic process"/>
    <property type="evidence" value="ECO:0007669"/>
    <property type="project" value="UniProtKB-KW"/>
</dbReference>
<dbReference type="EMBL" id="CAMGYJ010000003">
    <property type="protein sequence ID" value="CAI0396010.1"/>
    <property type="molecule type" value="Genomic_DNA"/>
</dbReference>
<dbReference type="SUPFAM" id="SSF48208">
    <property type="entry name" value="Six-hairpin glycosidases"/>
    <property type="match status" value="1"/>
</dbReference>
<accession>A0AAV0IEK3</accession>
<keyword evidence="7 8" id="KW-0624">Polysaccharide degradation</keyword>
<feature type="active site" evidence="8">
    <location>
        <position position="59"/>
    </location>
</feature>
<dbReference type="InterPro" id="IPR018221">
    <property type="entry name" value="Glyco_hydro_9_His_AS"/>
</dbReference>
<dbReference type="PROSITE" id="PS00592">
    <property type="entry name" value="GH9_2"/>
    <property type="match status" value="1"/>
</dbReference>
<evidence type="ECO:0000256" key="6">
    <source>
        <dbReference type="ARBA" id="ARBA00023295"/>
    </source>
</evidence>
<proteinExistence type="inferred from homology"/>
<keyword evidence="3 8" id="KW-0378">Hydrolase</keyword>
<feature type="domain" description="Glycoside hydrolase family 9" evidence="11">
    <location>
        <begin position="7"/>
        <end position="129"/>
    </location>
</feature>
<comment type="catalytic activity">
    <reaction evidence="1 9">
        <text>Endohydrolysis of (1-&gt;4)-beta-D-glucosidic linkages in cellulose, lichenin and cereal beta-D-glucans.</text>
        <dbReference type="EC" id="3.2.1.4"/>
    </reaction>
</comment>
<evidence type="ECO:0000256" key="5">
    <source>
        <dbReference type="ARBA" id="ARBA00023277"/>
    </source>
</evidence>
<keyword evidence="4 9" id="KW-0136">Cellulose degradation</keyword>
<dbReference type="Proteomes" id="UP001154282">
    <property type="component" value="Unassembled WGS sequence"/>
</dbReference>
<organism evidence="12 13">
    <name type="scientific">Linum tenue</name>
    <dbReference type="NCBI Taxonomy" id="586396"/>
    <lineage>
        <taxon>Eukaryota</taxon>
        <taxon>Viridiplantae</taxon>
        <taxon>Streptophyta</taxon>
        <taxon>Embryophyta</taxon>
        <taxon>Tracheophyta</taxon>
        <taxon>Spermatophyta</taxon>
        <taxon>Magnoliopsida</taxon>
        <taxon>eudicotyledons</taxon>
        <taxon>Gunneridae</taxon>
        <taxon>Pentapetalae</taxon>
        <taxon>rosids</taxon>
        <taxon>fabids</taxon>
        <taxon>Malpighiales</taxon>
        <taxon>Linaceae</taxon>
        <taxon>Linum</taxon>
    </lineage>
</organism>
<evidence type="ECO:0000256" key="10">
    <source>
        <dbReference type="SAM" id="MobiDB-lite"/>
    </source>
</evidence>
<dbReference type="AlphaFoldDB" id="A0AAV0IEK3"/>
<gene>
    <name evidence="12" type="ORF">LITE_LOCUS8947</name>
</gene>
<evidence type="ECO:0000313" key="13">
    <source>
        <dbReference type="Proteomes" id="UP001154282"/>
    </source>
</evidence>
<keyword evidence="5 8" id="KW-0119">Carbohydrate metabolism</keyword>
<name>A0AAV0IEK3_9ROSI</name>
<evidence type="ECO:0000256" key="2">
    <source>
        <dbReference type="ARBA" id="ARBA00007072"/>
    </source>
</evidence>
<evidence type="ECO:0000256" key="7">
    <source>
        <dbReference type="ARBA" id="ARBA00023326"/>
    </source>
</evidence>
<comment type="similarity">
    <text evidence="2 8 9">Belongs to the glycosyl hydrolase 9 (cellulase E) family.</text>
</comment>
<comment type="caution">
    <text evidence="12">The sequence shown here is derived from an EMBL/GenBank/DDBJ whole genome shotgun (WGS) entry which is preliminary data.</text>
</comment>
<reference evidence="12" key="1">
    <citation type="submission" date="2022-08" db="EMBL/GenBank/DDBJ databases">
        <authorList>
            <person name="Gutierrez-Valencia J."/>
        </authorList>
    </citation>
    <scope>NUCLEOTIDE SEQUENCE</scope>
</reference>
<keyword evidence="6 8" id="KW-0326">Glycosidase</keyword>
<evidence type="ECO:0000256" key="8">
    <source>
        <dbReference type="PROSITE-ProRule" id="PRU10059"/>
    </source>
</evidence>
<dbReference type="InterPro" id="IPR008928">
    <property type="entry name" value="6-hairpin_glycosidase_sf"/>
</dbReference>
<dbReference type="EC" id="3.2.1.4" evidence="9"/>
<evidence type="ECO:0000313" key="12">
    <source>
        <dbReference type="EMBL" id="CAI0396010.1"/>
    </source>
</evidence>
<feature type="region of interest" description="Disordered" evidence="10">
    <location>
        <begin position="136"/>
        <end position="165"/>
    </location>
</feature>
<evidence type="ECO:0000256" key="1">
    <source>
        <dbReference type="ARBA" id="ARBA00000966"/>
    </source>
</evidence>
<sequence length="165" mass="18108">MPDGSPPIQYAATASFLTKLYSDYLELGLQSSVRYILGENPMKMSYLVGFGKKYPTHVHHRAASIPKDGKKYSCLEGEQWKVKKEPNPNTLFGAMVAGPDKSDKFSDDRTKPWFTEPTIASNAGLVAALIATHDPPERSFGSKGPNLGIDQERIFSSIHLTPPAP</sequence>
<protein>
    <recommendedName>
        <fullName evidence="9">Endoglucanase</fullName>
        <ecNumber evidence="9">3.2.1.4</ecNumber>
    </recommendedName>
</protein>
<evidence type="ECO:0000256" key="9">
    <source>
        <dbReference type="RuleBase" id="RU361166"/>
    </source>
</evidence>
<evidence type="ECO:0000256" key="4">
    <source>
        <dbReference type="ARBA" id="ARBA00023001"/>
    </source>
</evidence>
<evidence type="ECO:0000259" key="11">
    <source>
        <dbReference type="Pfam" id="PF00759"/>
    </source>
</evidence>
<dbReference type="GO" id="GO:0008810">
    <property type="term" value="F:cellulase activity"/>
    <property type="evidence" value="ECO:0007669"/>
    <property type="project" value="UniProtKB-EC"/>
</dbReference>
<dbReference type="Gene3D" id="1.50.10.10">
    <property type="match status" value="1"/>
</dbReference>
<dbReference type="InterPro" id="IPR001701">
    <property type="entry name" value="Glyco_hydro_9"/>
</dbReference>
<dbReference type="Pfam" id="PF00759">
    <property type="entry name" value="Glyco_hydro_9"/>
    <property type="match status" value="1"/>
</dbReference>
<dbReference type="InterPro" id="IPR012341">
    <property type="entry name" value="6hp_glycosidase-like_sf"/>
</dbReference>